<sequence>MVVHQVGAFKQLQFDNQTCFTSDETKSYLDSIGTVYSYSIPYQHESNGGAERLIRSIKSSLGRFFDLKESKSQSMYKTLMRLRQIPYPPRKGIFTKKKTPTPLQLLFNDETREYSHPILFHINNLITPILHRGYFKRRPDLNSELELCTVLSRRKEASIHLPGYRQDEIDIYVGIHYLYNTNAPYKNAVEAVITYEKALECNNTEYVNSKKFSYSFSLGTVYRELLLRFGMEKLDHFGKFALMEKLLKIIRDFTKCMLSPLTRQKMWSNMRCHMDRFLENRRKSPKPKEKNFGRKKGDETNITIEKPGDTTISIEKAGDTTISIEKVGNTTISTENAGNTTIDNQGTQ</sequence>
<dbReference type="GO" id="GO:0003676">
    <property type="term" value="F:nucleic acid binding"/>
    <property type="evidence" value="ECO:0007669"/>
    <property type="project" value="InterPro"/>
</dbReference>
<dbReference type="WBParaSite" id="SSTP_0000665500.1">
    <property type="protein sequence ID" value="SSTP_0000665500.1"/>
    <property type="gene ID" value="SSTP_0000665500"/>
</dbReference>
<dbReference type="Gene3D" id="3.30.420.10">
    <property type="entry name" value="Ribonuclease H-like superfamily/Ribonuclease H"/>
    <property type="match status" value="1"/>
</dbReference>
<dbReference type="PROSITE" id="PS50994">
    <property type="entry name" value="INTEGRASE"/>
    <property type="match status" value="1"/>
</dbReference>
<dbReference type="WBParaSite" id="TCONS_00016188.p1">
    <property type="protein sequence ID" value="TCONS_00016188.p1"/>
    <property type="gene ID" value="XLOC_010856"/>
</dbReference>
<evidence type="ECO:0000313" key="4">
    <source>
        <dbReference type="WBParaSite" id="SSTP_0000665500.1"/>
    </source>
</evidence>
<dbReference type="STRING" id="6248.A0A0K0EAY1"/>
<dbReference type="PANTHER" id="PTHR37984">
    <property type="entry name" value="PROTEIN CBG26694"/>
    <property type="match status" value="1"/>
</dbReference>
<feature type="domain" description="Integrase catalytic" evidence="2">
    <location>
        <begin position="1"/>
        <end position="110"/>
    </location>
</feature>
<dbReference type="Proteomes" id="UP000035681">
    <property type="component" value="Unplaced"/>
</dbReference>
<evidence type="ECO:0000313" key="3">
    <source>
        <dbReference type="Proteomes" id="UP000035681"/>
    </source>
</evidence>
<proteinExistence type="predicted"/>
<name>A0A0K0EAY1_STRER</name>
<dbReference type="GO" id="GO:0015074">
    <property type="term" value="P:DNA integration"/>
    <property type="evidence" value="ECO:0007669"/>
    <property type="project" value="InterPro"/>
</dbReference>
<dbReference type="PANTHER" id="PTHR37984:SF5">
    <property type="entry name" value="PROTEIN NYNRIN-LIKE"/>
    <property type="match status" value="1"/>
</dbReference>
<dbReference type="InterPro" id="IPR036397">
    <property type="entry name" value="RNaseH_sf"/>
</dbReference>
<evidence type="ECO:0000256" key="1">
    <source>
        <dbReference type="SAM" id="MobiDB-lite"/>
    </source>
</evidence>
<feature type="region of interest" description="Disordered" evidence="1">
    <location>
        <begin position="282"/>
        <end position="310"/>
    </location>
</feature>
<keyword evidence="3" id="KW-1185">Reference proteome</keyword>
<dbReference type="SUPFAM" id="SSF53098">
    <property type="entry name" value="Ribonuclease H-like"/>
    <property type="match status" value="1"/>
</dbReference>
<protein>
    <submittedName>
        <fullName evidence="4 5">Integrase catalytic domain-containing protein</fullName>
    </submittedName>
</protein>
<accession>A0A0K0EAY1</accession>
<dbReference type="InterPro" id="IPR012337">
    <property type="entry name" value="RNaseH-like_sf"/>
</dbReference>
<reference evidence="4" key="1">
    <citation type="submission" date="2015-08" db="UniProtKB">
        <authorList>
            <consortium name="WormBaseParasite"/>
        </authorList>
    </citation>
    <scope>IDENTIFICATION</scope>
</reference>
<dbReference type="InterPro" id="IPR001584">
    <property type="entry name" value="Integrase_cat-core"/>
</dbReference>
<dbReference type="AlphaFoldDB" id="A0A0K0EAY1"/>
<organism evidence="4">
    <name type="scientific">Strongyloides stercoralis</name>
    <name type="common">Threadworm</name>
    <dbReference type="NCBI Taxonomy" id="6248"/>
    <lineage>
        <taxon>Eukaryota</taxon>
        <taxon>Metazoa</taxon>
        <taxon>Ecdysozoa</taxon>
        <taxon>Nematoda</taxon>
        <taxon>Chromadorea</taxon>
        <taxon>Rhabditida</taxon>
        <taxon>Tylenchina</taxon>
        <taxon>Panagrolaimomorpha</taxon>
        <taxon>Strongyloidoidea</taxon>
        <taxon>Strongyloididae</taxon>
        <taxon>Strongyloides</taxon>
    </lineage>
</organism>
<evidence type="ECO:0000259" key="2">
    <source>
        <dbReference type="PROSITE" id="PS50994"/>
    </source>
</evidence>
<dbReference type="InterPro" id="IPR050951">
    <property type="entry name" value="Retrovirus_Pol_polyprotein"/>
</dbReference>
<feature type="compositionally biased region" description="Basic and acidic residues" evidence="1">
    <location>
        <begin position="282"/>
        <end position="299"/>
    </location>
</feature>
<evidence type="ECO:0000313" key="5">
    <source>
        <dbReference type="WBParaSite" id="TCONS_00016188.p1"/>
    </source>
</evidence>